<keyword evidence="2" id="KW-0472">Membrane</keyword>
<proteinExistence type="predicted"/>
<evidence type="ECO:0000256" key="2">
    <source>
        <dbReference type="SAM" id="Phobius"/>
    </source>
</evidence>
<protein>
    <submittedName>
        <fullName evidence="3">Uncharacterized protein</fullName>
    </submittedName>
</protein>
<reference evidence="3 4" key="1">
    <citation type="submission" date="2022-04" db="EMBL/GenBank/DDBJ databases">
        <title>Paracoccus sp. YLB-12 draft genome sequence.</title>
        <authorList>
            <person name="Yu L."/>
        </authorList>
    </citation>
    <scope>NUCLEOTIDE SEQUENCE [LARGE SCALE GENOMIC DNA]</scope>
    <source>
        <strain evidence="3 4">YLB-12</strain>
    </source>
</reference>
<feature type="region of interest" description="Disordered" evidence="1">
    <location>
        <begin position="1"/>
        <end position="52"/>
    </location>
</feature>
<name>A0ABT2K806_9RHOB</name>
<feature type="region of interest" description="Disordered" evidence="1">
    <location>
        <begin position="213"/>
        <end position="238"/>
    </location>
</feature>
<keyword evidence="2" id="KW-1133">Transmembrane helix</keyword>
<keyword evidence="2" id="KW-0812">Transmembrane</keyword>
<keyword evidence="4" id="KW-1185">Reference proteome</keyword>
<feature type="transmembrane region" description="Helical" evidence="2">
    <location>
        <begin position="70"/>
        <end position="91"/>
    </location>
</feature>
<organism evidence="3 4">
    <name type="scientific">Paracoccus maritimus</name>
    <dbReference type="NCBI Taxonomy" id="2933292"/>
    <lineage>
        <taxon>Bacteria</taxon>
        <taxon>Pseudomonadati</taxon>
        <taxon>Pseudomonadota</taxon>
        <taxon>Alphaproteobacteria</taxon>
        <taxon>Rhodobacterales</taxon>
        <taxon>Paracoccaceae</taxon>
        <taxon>Paracoccus</taxon>
    </lineage>
</organism>
<dbReference type="Proteomes" id="UP001320702">
    <property type="component" value="Unassembled WGS sequence"/>
</dbReference>
<feature type="compositionally biased region" description="Basic and acidic residues" evidence="1">
    <location>
        <begin position="1"/>
        <end position="18"/>
    </location>
</feature>
<evidence type="ECO:0000313" key="3">
    <source>
        <dbReference type="EMBL" id="MCT4331985.1"/>
    </source>
</evidence>
<comment type="caution">
    <text evidence="3">The sequence shown here is derived from an EMBL/GenBank/DDBJ whole genome shotgun (WGS) entry which is preliminary data.</text>
</comment>
<accession>A0ABT2K806</accession>
<evidence type="ECO:0000313" key="4">
    <source>
        <dbReference type="Proteomes" id="UP001320702"/>
    </source>
</evidence>
<sequence>MHSRDDDVHGLTEADRTSQTRFGPRPVPKGHKTASPYPHRPMRSSRVIPSAPMSLDGRAAYPAPSLASRMIVWGGVAVGVAGLTAGAVLAARRIAGTDKPSKAELMHQQRMQPAVAPRFAEMDEAEQERMRQRVRARARDDQKIAARQRAKAARSRGNIAQDLTDTADNLSGSLDGVVSSLIGAFHGFRSVAGQASGIVGDFAAAADQISGLLRRDRPNDPRDAAAPRTSAQDRTHRL</sequence>
<dbReference type="RefSeq" id="WP_260275859.1">
    <property type="nucleotide sequence ID" value="NZ_JANAVZ010000002.1"/>
</dbReference>
<evidence type="ECO:0000256" key="1">
    <source>
        <dbReference type="SAM" id="MobiDB-lite"/>
    </source>
</evidence>
<gene>
    <name evidence="3" type="ORF">MU516_03760</name>
</gene>
<dbReference type="EMBL" id="JANAVZ010000002">
    <property type="protein sequence ID" value="MCT4331985.1"/>
    <property type="molecule type" value="Genomic_DNA"/>
</dbReference>